<dbReference type="AlphaFoldDB" id="A0AAV5G302"/>
<dbReference type="GO" id="GO:0004523">
    <property type="term" value="F:RNA-DNA hybrid ribonuclease activity"/>
    <property type="evidence" value="ECO:0007669"/>
    <property type="project" value="InterPro"/>
</dbReference>
<dbReference type="SUPFAM" id="SSF53098">
    <property type="entry name" value="Ribonuclease H-like"/>
    <property type="match status" value="1"/>
</dbReference>
<protein>
    <submittedName>
        <fullName evidence="3">Uncharacterized protein</fullName>
    </submittedName>
</protein>
<feature type="domain" description="RNase H type-1" evidence="1">
    <location>
        <begin position="244"/>
        <end position="364"/>
    </location>
</feature>
<keyword evidence="4" id="KW-1185">Reference proteome</keyword>
<dbReference type="PANTHER" id="PTHR47723:SF24">
    <property type="entry name" value="RNASE H TYPE-1 DOMAIN-CONTAINING PROTEIN"/>
    <property type="match status" value="1"/>
</dbReference>
<dbReference type="InterPro" id="IPR053151">
    <property type="entry name" value="RNase_H-like"/>
</dbReference>
<dbReference type="Proteomes" id="UP001054889">
    <property type="component" value="Unassembled WGS sequence"/>
</dbReference>
<organism evidence="3 4">
    <name type="scientific">Eleusine coracana subsp. coracana</name>
    <dbReference type="NCBI Taxonomy" id="191504"/>
    <lineage>
        <taxon>Eukaryota</taxon>
        <taxon>Viridiplantae</taxon>
        <taxon>Streptophyta</taxon>
        <taxon>Embryophyta</taxon>
        <taxon>Tracheophyta</taxon>
        <taxon>Spermatophyta</taxon>
        <taxon>Magnoliopsida</taxon>
        <taxon>Liliopsida</taxon>
        <taxon>Poales</taxon>
        <taxon>Poaceae</taxon>
        <taxon>PACMAD clade</taxon>
        <taxon>Chloridoideae</taxon>
        <taxon>Cynodonteae</taxon>
        <taxon>Eleusininae</taxon>
        <taxon>Eleusine</taxon>
    </lineage>
</organism>
<accession>A0AAV5G302</accession>
<dbReference type="InterPro" id="IPR012337">
    <property type="entry name" value="RNaseH-like_sf"/>
</dbReference>
<evidence type="ECO:0000259" key="1">
    <source>
        <dbReference type="Pfam" id="PF13456"/>
    </source>
</evidence>
<reference evidence="3" key="2">
    <citation type="submission" date="2021-12" db="EMBL/GenBank/DDBJ databases">
        <title>Resequencing data analysis of finger millet.</title>
        <authorList>
            <person name="Hatakeyama M."/>
            <person name="Aluri S."/>
            <person name="Balachadran M.T."/>
            <person name="Sivarajan S.R."/>
            <person name="Poveda L."/>
            <person name="Shimizu-Inatsugi R."/>
            <person name="Schlapbach R."/>
            <person name="Sreeman S.M."/>
            <person name="Shimizu K.K."/>
        </authorList>
    </citation>
    <scope>NUCLEOTIDE SEQUENCE</scope>
</reference>
<dbReference type="GO" id="GO:0003676">
    <property type="term" value="F:nucleic acid binding"/>
    <property type="evidence" value="ECO:0007669"/>
    <property type="project" value="InterPro"/>
</dbReference>
<reference evidence="3" key="1">
    <citation type="journal article" date="2018" name="DNA Res.">
        <title>Multiple hybrid de novo genome assembly of finger millet, an orphan allotetraploid crop.</title>
        <authorList>
            <person name="Hatakeyama M."/>
            <person name="Aluri S."/>
            <person name="Balachadran M.T."/>
            <person name="Sivarajan S.R."/>
            <person name="Patrignani A."/>
            <person name="Gruter S."/>
            <person name="Poveda L."/>
            <person name="Shimizu-Inatsugi R."/>
            <person name="Baeten J."/>
            <person name="Francoijs K.J."/>
            <person name="Nataraja K.N."/>
            <person name="Reddy Y.A.N."/>
            <person name="Phadnis S."/>
            <person name="Ravikumar R.L."/>
            <person name="Schlapbach R."/>
            <person name="Sreeman S.M."/>
            <person name="Shimizu K.K."/>
        </authorList>
    </citation>
    <scope>NUCLEOTIDE SEQUENCE</scope>
</reference>
<sequence length="395" mass="44947">MKIGNTNGPDRLAWHYEKTGIFTVRSAYRLAVRIKEASTGLMTCSSRPMGGRSAWNSVWHLDVPPKVRIFIWRVINGGLATKVNKWKRKLEVVNLCEVCGREAETEHHALIVCNHASTLRKAMKKFWKLPTEERLRDGDTEWLLRLLISLDKEQGSLLALLLWRTWQVRNEITHHEKVCTIEGSINFLKSYMESLYIAKQLPIDWSGNGKQKMASEGGGRRTDARHKLTWIPPSSGWAKVNVDVDGAFSSDTRRGGVGVIIRDKRGAVILTAWRVIFQAASAEEVETLACTEGLNMATEWVRDRVVLESDCSELVRALERKGTPRSNLCFQLDEIRRLCNRLPGVEFRAIRREQNCVAHELAQLAKRTTHTAMWRARSPCCIEQLVAQECNLCSE</sequence>
<dbReference type="Pfam" id="PF13456">
    <property type="entry name" value="RVT_3"/>
    <property type="match status" value="1"/>
</dbReference>
<name>A0AAV5G302_ELECO</name>
<dbReference type="Pfam" id="PF13966">
    <property type="entry name" value="zf-RVT"/>
    <property type="match status" value="1"/>
</dbReference>
<dbReference type="InterPro" id="IPR002156">
    <property type="entry name" value="RNaseH_domain"/>
</dbReference>
<dbReference type="EMBL" id="BQKI01000319">
    <property type="protein sequence ID" value="GJN41387.1"/>
    <property type="molecule type" value="Genomic_DNA"/>
</dbReference>
<feature type="domain" description="Reverse transcriptase zinc-binding" evidence="2">
    <location>
        <begin position="22"/>
        <end position="118"/>
    </location>
</feature>
<proteinExistence type="predicted"/>
<evidence type="ECO:0000259" key="2">
    <source>
        <dbReference type="Pfam" id="PF13966"/>
    </source>
</evidence>
<comment type="caution">
    <text evidence="3">The sequence shown here is derived from an EMBL/GenBank/DDBJ whole genome shotgun (WGS) entry which is preliminary data.</text>
</comment>
<evidence type="ECO:0000313" key="3">
    <source>
        <dbReference type="EMBL" id="GJN41387.1"/>
    </source>
</evidence>
<evidence type="ECO:0000313" key="4">
    <source>
        <dbReference type="Proteomes" id="UP001054889"/>
    </source>
</evidence>
<dbReference type="InterPro" id="IPR044730">
    <property type="entry name" value="RNase_H-like_dom_plant"/>
</dbReference>
<dbReference type="Gene3D" id="3.30.420.10">
    <property type="entry name" value="Ribonuclease H-like superfamily/Ribonuclease H"/>
    <property type="match status" value="1"/>
</dbReference>
<gene>
    <name evidence="3" type="primary">gn00757</name>
    <name evidence="3" type="ORF">PR202_gn00757</name>
</gene>
<dbReference type="InterPro" id="IPR036397">
    <property type="entry name" value="RNaseH_sf"/>
</dbReference>
<dbReference type="CDD" id="cd06222">
    <property type="entry name" value="RNase_H_like"/>
    <property type="match status" value="1"/>
</dbReference>
<dbReference type="InterPro" id="IPR026960">
    <property type="entry name" value="RVT-Znf"/>
</dbReference>
<dbReference type="PANTHER" id="PTHR47723">
    <property type="entry name" value="OS05G0353850 PROTEIN"/>
    <property type="match status" value="1"/>
</dbReference>